<dbReference type="GO" id="GO:0032934">
    <property type="term" value="F:sterol binding"/>
    <property type="evidence" value="ECO:0007669"/>
    <property type="project" value="TreeGrafter"/>
</dbReference>
<gene>
    <name evidence="6" type="ORF">E3N88_15556</name>
</gene>
<evidence type="ECO:0000256" key="3">
    <source>
        <dbReference type="ARBA" id="ARBA00023055"/>
    </source>
</evidence>
<evidence type="ECO:0000256" key="1">
    <source>
        <dbReference type="ARBA" id="ARBA00003361"/>
    </source>
</evidence>
<sequence length="239" mass="27256">MKFLHSPNVHLSPSPLPNFINNHHVGFSDGIEVPPIAAKSISGILHKWVNCSKGWKPRWFVLQDGVLSYYKIHGLEKIIFSEETDKGCQVIGSSFPHHCNLLGELHLKVSSIIESRSDDRRFSIFTGTKRIHLRANNQENQMEWMEALKAVKRMFPRMSNKELMNTMGNEITVSTDKLRSRLLKEGVNEDIIQDAERIMSFEFSETQNQLALLRNKLRLLIDTLDELGHGGGSGRCYPC</sequence>
<dbReference type="OrthoDB" id="14833at2759"/>
<evidence type="ECO:0000313" key="7">
    <source>
        <dbReference type="Proteomes" id="UP000326396"/>
    </source>
</evidence>
<comment type="function">
    <text evidence="1">May be involved in the transport of sterols.</text>
</comment>
<dbReference type="PANTHER" id="PTHR10972">
    <property type="entry name" value="OXYSTEROL-BINDING PROTEIN-RELATED"/>
    <property type="match status" value="1"/>
</dbReference>
<dbReference type="PANTHER" id="PTHR10972:SF193">
    <property type="entry name" value="PLECKSTRIN HOMOLOGY (PH) DOMAIN SUPERFAMILY PROTEIN"/>
    <property type="match status" value="1"/>
</dbReference>
<dbReference type="Proteomes" id="UP000326396">
    <property type="component" value="Linkage Group LG16"/>
</dbReference>
<evidence type="ECO:0000259" key="5">
    <source>
        <dbReference type="PROSITE" id="PS50003"/>
    </source>
</evidence>
<evidence type="ECO:0000256" key="4">
    <source>
        <dbReference type="ARBA" id="ARBA00023121"/>
    </source>
</evidence>
<dbReference type="GO" id="GO:0016020">
    <property type="term" value="C:membrane"/>
    <property type="evidence" value="ECO:0007669"/>
    <property type="project" value="TreeGrafter"/>
</dbReference>
<dbReference type="InterPro" id="IPR011993">
    <property type="entry name" value="PH-like_dom_sf"/>
</dbReference>
<protein>
    <recommendedName>
        <fullName evidence="5">PH domain-containing protein</fullName>
    </recommendedName>
</protein>
<evidence type="ECO:0000256" key="2">
    <source>
        <dbReference type="ARBA" id="ARBA00022448"/>
    </source>
</evidence>
<feature type="domain" description="PH" evidence="5">
    <location>
        <begin position="38"/>
        <end position="153"/>
    </location>
</feature>
<dbReference type="GO" id="GO:0006869">
    <property type="term" value="P:lipid transport"/>
    <property type="evidence" value="ECO:0007669"/>
    <property type="project" value="UniProtKB-KW"/>
</dbReference>
<dbReference type="SUPFAM" id="SSF50729">
    <property type="entry name" value="PH domain-like"/>
    <property type="match status" value="1"/>
</dbReference>
<dbReference type="PROSITE" id="PS50003">
    <property type="entry name" value="PH_DOMAIN"/>
    <property type="match status" value="1"/>
</dbReference>
<keyword evidence="4" id="KW-0446">Lipid-binding</keyword>
<accession>A0A5N6NYH9</accession>
<reference evidence="6 7" key="1">
    <citation type="submission" date="2019-05" db="EMBL/GenBank/DDBJ databases">
        <title>Mikania micrantha, genome provides insights into the molecular mechanism of rapid growth.</title>
        <authorList>
            <person name="Liu B."/>
        </authorList>
    </citation>
    <scope>NUCLEOTIDE SEQUENCE [LARGE SCALE GENOMIC DNA]</scope>
    <source>
        <strain evidence="6">NLD-2019</strain>
        <tissue evidence="6">Leaf</tissue>
    </source>
</reference>
<proteinExistence type="predicted"/>
<name>A0A5N6NYH9_9ASTR</name>
<evidence type="ECO:0000313" key="6">
    <source>
        <dbReference type="EMBL" id="KAD5507853.1"/>
    </source>
</evidence>
<comment type="caution">
    <text evidence="6">The sequence shown here is derived from an EMBL/GenBank/DDBJ whole genome shotgun (WGS) entry which is preliminary data.</text>
</comment>
<keyword evidence="3" id="KW-0445">Lipid transport</keyword>
<dbReference type="InterPro" id="IPR000648">
    <property type="entry name" value="Oxysterol-bd"/>
</dbReference>
<dbReference type="InterPro" id="IPR001849">
    <property type="entry name" value="PH_domain"/>
</dbReference>
<dbReference type="Gene3D" id="2.30.29.30">
    <property type="entry name" value="Pleckstrin-homology domain (PH domain)/Phosphotyrosine-binding domain (PTB)"/>
    <property type="match status" value="1"/>
</dbReference>
<dbReference type="GO" id="GO:0005829">
    <property type="term" value="C:cytosol"/>
    <property type="evidence" value="ECO:0007669"/>
    <property type="project" value="TreeGrafter"/>
</dbReference>
<keyword evidence="2" id="KW-0813">Transport</keyword>
<dbReference type="AlphaFoldDB" id="A0A5N6NYH9"/>
<keyword evidence="7" id="KW-1185">Reference proteome</keyword>
<dbReference type="SMART" id="SM00233">
    <property type="entry name" value="PH"/>
    <property type="match status" value="1"/>
</dbReference>
<organism evidence="6 7">
    <name type="scientific">Mikania micrantha</name>
    <name type="common">bitter vine</name>
    <dbReference type="NCBI Taxonomy" id="192012"/>
    <lineage>
        <taxon>Eukaryota</taxon>
        <taxon>Viridiplantae</taxon>
        <taxon>Streptophyta</taxon>
        <taxon>Embryophyta</taxon>
        <taxon>Tracheophyta</taxon>
        <taxon>Spermatophyta</taxon>
        <taxon>Magnoliopsida</taxon>
        <taxon>eudicotyledons</taxon>
        <taxon>Gunneridae</taxon>
        <taxon>Pentapetalae</taxon>
        <taxon>asterids</taxon>
        <taxon>campanulids</taxon>
        <taxon>Asterales</taxon>
        <taxon>Asteraceae</taxon>
        <taxon>Asteroideae</taxon>
        <taxon>Heliantheae alliance</taxon>
        <taxon>Eupatorieae</taxon>
        <taxon>Mikania</taxon>
    </lineage>
</organism>
<dbReference type="Pfam" id="PF00169">
    <property type="entry name" value="PH"/>
    <property type="match status" value="1"/>
</dbReference>
<dbReference type="EMBL" id="SZYD01000008">
    <property type="protein sequence ID" value="KAD5507853.1"/>
    <property type="molecule type" value="Genomic_DNA"/>
</dbReference>